<name>A0ABV2JZ80_9GAMM</name>
<organism evidence="12 13">
    <name type="scientific">Dyella japonica</name>
    <dbReference type="NCBI Taxonomy" id="231455"/>
    <lineage>
        <taxon>Bacteria</taxon>
        <taxon>Pseudomonadati</taxon>
        <taxon>Pseudomonadota</taxon>
        <taxon>Gammaproteobacteria</taxon>
        <taxon>Lysobacterales</taxon>
        <taxon>Rhodanobacteraceae</taxon>
        <taxon>Dyella</taxon>
    </lineage>
</organism>
<keyword evidence="8 10" id="KW-0449">Lipoprotein</keyword>
<comment type="subcellular location">
    <subcellularLocation>
        <location evidence="10">Cell outer membrane</location>
        <topology evidence="10">Lipid-anchor</topology>
    </subcellularLocation>
    <subcellularLocation>
        <location evidence="1">Membrane</location>
    </subcellularLocation>
</comment>
<keyword evidence="7 10" id="KW-0564">Palmitate</keyword>
<keyword evidence="6 10" id="KW-0472">Membrane</keyword>
<accession>A0ABV2JZ80</accession>
<dbReference type="Pfam" id="PF02321">
    <property type="entry name" value="OEP"/>
    <property type="match status" value="2"/>
</dbReference>
<protein>
    <submittedName>
        <fullName evidence="12">NodT family efflux transporter outer membrane factor (OMF) lipoprotein</fullName>
    </submittedName>
</protein>
<dbReference type="InterPro" id="IPR010131">
    <property type="entry name" value="MdtP/NodT-like"/>
</dbReference>
<reference evidence="12 13" key="1">
    <citation type="submission" date="2024-06" db="EMBL/GenBank/DDBJ databases">
        <title>Sorghum-associated microbial communities from plants grown in Nebraska, USA.</title>
        <authorList>
            <person name="Schachtman D."/>
        </authorList>
    </citation>
    <scope>NUCLEOTIDE SEQUENCE [LARGE SCALE GENOMIC DNA]</scope>
    <source>
        <strain evidence="12 13">1073</strain>
    </source>
</reference>
<dbReference type="PANTHER" id="PTHR30203">
    <property type="entry name" value="OUTER MEMBRANE CATION EFFLUX PROTEIN"/>
    <property type="match status" value="1"/>
</dbReference>
<gene>
    <name evidence="12" type="ORF">ABIC75_003874</name>
</gene>
<evidence type="ECO:0000256" key="5">
    <source>
        <dbReference type="ARBA" id="ARBA00022729"/>
    </source>
</evidence>
<comment type="similarity">
    <text evidence="2 10">Belongs to the outer membrane factor (OMF) (TC 1.B.17) family.</text>
</comment>
<evidence type="ECO:0000256" key="11">
    <source>
        <dbReference type="SAM" id="MobiDB-lite"/>
    </source>
</evidence>
<evidence type="ECO:0000313" key="12">
    <source>
        <dbReference type="EMBL" id="MET3654136.1"/>
    </source>
</evidence>
<comment type="function">
    <text evidence="9">Could be involved in resistance to puromycin, acriflavine and tetraphenylarsonium chloride.</text>
</comment>
<keyword evidence="4 10" id="KW-0812">Transmembrane</keyword>
<keyword evidence="3 10" id="KW-1134">Transmembrane beta strand</keyword>
<dbReference type="PROSITE" id="PS51257">
    <property type="entry name" value="PROKAR_LIPOPROTEIN"/>
    <property type="match status" value="1"/>
</dbReference>
<dbReference type="RefSeq" id="WP_354015508.1">
    <property type="nucleotide sequence ID" value="NZ_JBEPMU010000006.1"/>
</dbReference>
<feature type="region of interest" description="Disordered" evidence="11">
    <location>
        <begin position="473"/>
        <end position="501"/>
    </location>
</feature>
<dbReference type="PANTHER" id="PTHR30203:SF20">
    <property type="entry name" value="MULTIDRUG RESISTANCE OUTER MEMBRANE PROTEIN MDTP-RELATED"/>
    <property type="match status" value="1"/>
</dbReference>
<evidence type="ECO:0000256" key="9">
    <source>
        <dbReference type="ARBA" id="ARBA00037313"/>
    </source>
</evidence>
<evidence type="ECO:0000256" key="1">
    <source>
        <dbReference type="ARBA" id="ARBA00004370"/>
    </source>
</evidence>
<evidence type="ECO:0000256" key="10">
    <source>
        <dbReference type="RuleBase" id="RU362097"/>
    </source>
</evidence>
<evidence type="ECO:0000256" key="7">
    <source>
        <dbReference type="ARBA" id="ARBA00023139"/>
    </source>
</evidence>
<dbReference type="Gene3D" id="2.20.200.10">
    <property type="entry name" value="Outer membrane efflux proteins (OEP)"/>
    <property type="match status" value="1"/>
</dbReference>
<comment type="caution">
    <text evidence="12">The sequence shown here is derived from an EMBL/GenBank/DDBJ whole genome shotgun (WGS) entry which is preliminary data.</text>
</comment>
<feature type="compositionally biased region" description="Polar residues" evidence="11">
    <location>
        <begin position="474"/>
        <end position="501"/>
    </location>
</feature>
<keyword evidence="5" id="KW-0732">Signal</keyword>
<dbReference type="NCBIfam" id="TIGR01845">
    <property type="entry name" value="outer_NodT"/>
    <property type="match status" value="1"/>
</dbReference>
<dbReference type="Gene3D" id="1.20.1600.10">
    <property type="entry name" value="Outer membrane efflux proteins (OEP)"/>
    <property type="match status" value="1"/>
</dbReference>
<evidence type="ECO:0000256" key="6">
    <source>
        <dbReference type="ARBA" id="ARBA00023136"/>
    </source>
</evidence>
<proteinExistence type="inferred from homology"/>
<evidence type="ECO:0000256" key="4">
    <source>
        <dbReference type="ARBA" id="ARBA00022692"/>
    </source>
</evidence>
<evidence type="ECO:0000256" key="8">
    <source>
        <dbReference type="ARBA" id="ARBA00023288"/>
    </source>
</evidence>
<keyword evidence="13" id="KW-1185">Reference proteome</keyword>
<evidence type="ECO:0000256" key="3">
    <source>
        <dbReference type="ARBA" id="ARBA00022452"/>
    </source>
</evidence>
<dbReference type="InterPro" id="IPR003423">
    <property type="entry name" value="OMP_efflux"/>
</dbReference>
<dbReference type="SUPFAM" id="SSF56954">
    <property type="entry name" value="Outer membrane efflux proteins (OEP)"/>
    <property type="match status" value="1"/>
</dbReference>
<dbReference type="Proteomes" id="UP001549184">
    <property type="component" value="Unassembled WGS sequence"/>
</dbReference>
<dbReference type="EMBL" id="JBEPMU010000006">
    <property type="protein sequence ID" value="MET3654136.1"/>
    <property type="molecule type" value="Genomic_DNA"/>
</dbReference>
<evidence type="ECO:0000313" key="13">
    <source>
        <dbReference type="Proteomes" id="UP001549184"/>
    </source>
</evidence>
<evidence type="ECO:0000256" key="2">
    <source>
        <dbReference type="ARBA" id="ARBA00007613"/>
    </source>
</evidence>
<sequence>MTPRPPFRSGLGRRALLACAVAIAVAGCSIPAKLNRPPVRDDVPLAGLDTGHRAGWPDAAWWKQYNDPQLDQLIELATKDSPDIAQASARVDSAQQNIRAATAQAGLSVNGSAQVARQRLSETGLIPPKFLGFTWYNQGDIGVQAQYDFDWWGKKRNSIEAAVDQAHAAEAQHSAAALAIQSNVADTYFGWLADESRIAIAKQAVQTAEQLEQIAQLRVKQGVDRPDTLQSAKAQTASARQMLVTIESSARIRLAALASLCGVAPAQLPALQPRALPDVTTGLPDNVGVDLIARRPDIAASLWQVESALRQTDVARAEYFPDVSISAMAGLSSIDLDKMFNAGSRVFGLTPAIHLPIFTGGLLDANYGVSKAQLGAAVAQYNSTILSAARDVSTQSLTADQIQGRRKEQAREIAANQQLLANAQSRAQRGVSDRRETLGAQAQLLQEQDSDVSLQAQALSTDVALIKALGGGYRTSTPEQASTDHPSSPLNLSGDASNERH</sequence>